<dbReference type="PANTHER" id="PTHR47955:SF15">
    <property type="entry name" value="CYTOCHROME P450 71A2-LIKE"/>
    <property type="match status" value="1"/>
</dbReference>
<sequence>MRLLVKAVLRANYTRELPIIGNLHQLGTLPHHSLQSLARKHGPLMLLHFGNVPSLIVSSSDAAMEIMMTHDVIFANRLDSSVARWLLYDGKDLSIAPYGEYWRQLKSIFVLQLLSNKMASGVTSKKKLLKCIWVIELLGVLWIGSCQSS</sequence>
<dbReference type="GO" id="GO:0046872">
    <property type="term" value="F:metal ion binding"/>
    <property type="evidence" value="ECO:0007669"/>
    <property type="project" value="UniProtKB-KW"/>
</dbReference>
<evidence type="ECO:0000256" key="1">
    <source>
        <dbReference type="ARBA" id="ARBA00001971"/>
    </source>
</evidence>
<dbReference type="PANTHER" id="PTHR47955">
    <property type="entry name" value="CYTOCHROME P450 FAMILY 71 PROTEIN"/>
    <property type="match status" value="1"/>
</dbReference>
<keyword evidence="4" id="KW-0479">Metal-binding</keyword>
<name>A0ABD1T4R4_9LAMI</name>
<dbReference type="InterPro" id="IPR001128">
    <property type="entry name" value="Cyt_P450"/>
</dbReference>
<proteinExistence type="inferred from homology"/>
<accession>A0ABD1T4R4</accession>
<evidence type="ECO:0000256" key="5">
    <source>
        <dbReference type="ARBA" id="ARBA00023004"/>
    </source>
</evidence>
<evidence type="ECO:0000256" key="2">
    <source>
        <dbReference type="ARBA" id="ARBA00010617"/>
    </source>
</evidence>
<dbReference type="Pfam" id="PF00067">
    <property type="entry name" value="p450"/>
    <property type="match status" value="1"/>
</dbReference>
<evidence type="ECO:0000313" key="6">
    <source>
        <dbReference type="EMBL" id="KAL2507653.1"/>
    </source>
</evidence>
<evidence type="ECO:0000256" key="4">
    <source>
        <dbReference type="ARBA" id="ARBA00022723"/>
    </source>
</evidence>
<keyword evidence="3" id="KW-0349">Heme</keyword>
<dbReference type="EMBL" id="JBFOLJ010000009">
    <property type="protein sequence ID" value="KAL2507653.1"/>
    <property type="molecule type" value="Genomic_DNA"/>
</dbReference>
<dbReference type="Gene3D" id="1.10.630.10">
    <property type="entry name" value="Cytochrome P450"/>
    <property type="match status" value="1"/>
</dbReference>
<gene>
    <name evidence="6" type="ORF">Fot_31300</name>
</gene>
<comment type="cofactor">
    <cofactor evidence="1">
        <name>heme</name>
        <dbReference type="ChEBI" id="CHEBI:30413"/>
    </cofactor>
</comment>
<evidence type="ECO:0000313" key="7">
    <source>
        <dbReference type="Proteomes" id="UP001604277"/>
    </source>
</evidence>
<dbReference type="SUPFAM" id="SSF48264">
    <property type="entry name" value="Cytochrome P450"/>
    <property type="match status" value="1"/>
</dbReference>
<organism evidence="6 7">
    <name type="scientific">Forsythia ovata</name>
    <dbReference type="NCBI Taxonomy" id="205694"/>
    <lineage>
        <taxon>Eukaryota</taxon>
        <taxon>Viridiplantae</taxon>
        <taxon>Streptophyta</taxon>
        <taxon>Embryophyta</taxon>
        <taxon>Tracheophyta</taxon>
        <taxon>Spermatophyta</taxon>
        <taxon>Magnoliopsida</taxon>
        <taxon>eudicotyledons</taxon>
        <taxon>Gunneridae</taxon>
        <taxon>Pentapetalae</taxon>
        <taxon>asterids</taxon>
        <taxon>lamiids</taxon>
        <taxon>Lamiales</taxon>
        <taxon>Oleaceae</taxon>
        <taxon>Forsythieae</taxon>
        <taxon>Forsythia</taxon>
    </lineage>
</organism>
<comment type="caution">
    <text evidence="6">The sequence shown here is derived from an EMBL/GenBank/DDBJ whole genome shotgun (WGS) entry which is preliminary data.</text>
</comment>
<keyword evidence="5" id="KW-0408">Iron</keyword>
<evidence type="ECO:0000256" key="3">
    <source>
        <dbReference type="ARBA" id="ARBA00022617"/>
    </source>
</evidence>
<dbReference type="Proteomes" id="UP001604277">
    <property type="component" value="Unassembled WGS sequence"/>
</dbReference>
<reference evidence="7" key="1">
    <citation type="submission" date="2024-07" db="EMBL/GenBank/DDBJ databases">
        <title>Two chromosome-level genome assemblies of Korean endemic species Abeliophyllum distichum and Forsythia ovata (Oleaceae).</title>
        <authorList>
            <person name="Jang H."/>
        </authorList>
    </citation>
    <scope>NUCLEOTIDE SEQUENCE [LARGE SCALE GENOMIC DNA]</scope>
</reference>
<comment type="similarity">
    <text evidence="2">Belongs to the cytochrome P450 family.</text>
</comment>
<keyword evidence="7" id="KW-1185">Reference proteome</keyword>
<dbReference type="InterPro" id="IPR036396">
    <property type="entry name" value="Cyt_P450_sf"/>
</dbReference>
<protein>
    <submittedName>
        <fullName evidence="6">Cytochrome</fullName>
    </submittedName>
</protein>
<dbReference type="AlphaFoldDB" id="A0ABD1T4R4"/>